<sequence length="115" mass="12380">MSDITPRAKPAETADRQVDKGSIDSFPASDAPSGTTQGSRAVSPEDMMAATRTHTPHPVTLTRHFPDPESAKLALENLVRSVPLDRDCTAIEGLELRLQVPRDDAARVEGMLMSA</sequence>
<evidence type="ECO:0000313" key="2">
    <source>
        <dbReference type="EMBL" id="SFK54366.1"/>
    </source>
</evidence>
<dbReference type="Proteomes" id="UP000199473">
    <property type="component" value="Unassembled WGS sequence"/>
</dbReference>
<dbReference type="OrthoDB" id="7270930at2"/>
<keyword evidence="3" id="KW-1185">Reference proteome</keyword>
<dbReference type="EMBL" id="FOSQ01000003">
    <property type="protein sequence ID" value="SFK54366.1"/>
    <property type="molecule type" value="Genomic_DNA"/>
</dbReference>
<organism evidence="2 3">
    <name type="scientific">Falsiroseomonas stagni DSM 19981</name>
    <dbReference type="NCBI Taxonomy" id="1123062"/>
    <lineage>
        <taxon>Bacteria</taxon>
        <taxon>Pseudomonadati</taxon>
        <taxon>Pseudomonadota</taxon>
        <taxon>Alphaproteobacteria</taxon>
        <taxon>Acetobacterales</taxon>
        <taxon>Roseomonadaceae</taxon>
        <taxon>Falsiroseomonas</taxon>
    </lineage>
</organism>
<gene>
    <name evidence="2" type="ORF">SAMN02745775_103367</name>
</gene>
<name>A0A1I4AF13_9PROT</name>
<feature type="compositionally biased region" description="Basic and acidic residues" evidence="1">
    <location>
        <begin position="9"/>
        <end position="22"/>
    </location>
</feature>
<dbReference type="AlphaFoldDB" id="A0A1I4AF13"/>
<dbReference type="RefSeq" id="WP_092959671.1">
    <property type="nucleotide sequence ID" value="NZ_FOSQ01000003.1"/>
</dbReference>
<feature type="region of interest" description="Disordered" evidence="1">
    <location>
        <begin position="1"/>
        <end position="64"/>
    </location>
</feature>
<accession>A0A1I4AF13</accession>
<protein>
    <submittedName>
        <fullName evidence="2">Uncharacterized protein</fullName>
    </submittedName>
</protein>
<dbReference type="STRING" id="1123062.SAMN02745775_103367"/>
<evidence type="ECO:0000256" key="1">
    <source>
        <dbReference type="SAM" id="MobiDB-lite"/>
    </source>
</evidence>
<evidence type="ECO:0000313" key="3">
    <source>
        <dbReference type="Proteomes" id="UP000199473"/>
    </source>
</evidence>
<reference evidence="2 3" key="1">
    <citation type="submission" date="2016-10" db="EMBL/GenBank/DDBJ databases">
        <authorList>
            <person name="de Groot N.N."/>
        </authorList>
    </citation>
    <scope>NUCLEOTIDE SEQUENCE [LARGE SCALE GENOMIC DNA]</scope>
    <source>
        <strain evidence="2 3">DSM 19981</strain>
    </source>
</reference>
<proteinExistence type="predicted"/>